<dbReference type="RefSeq" id="WP_344515726.1">
    <property type="nucleotide sequence ID" value="NZ_BAAATU010000034.1"/>
</dbReference>
<dbReference type="EMBL" id="JBHSPU010000022">
    <property type="protein sequence ID" value="MFC5916848.1"/>
    <property type="molecule type" value="Genomic_DNA"/>
</dbReference>
<feature type="domain" description="Flavin reductase like" evidence="3">
    <location>
        <begin position="18"/>
        <end position="162"/>
    </location>
</feature>
<keyword evidence="1" id="KW-0560">Oxidoreductase</keyword>
<organism evidence="4 5">
    <name type="scientific">Streptomyces pulveraceus</name>
    <dbReference type="NCBI Taxonomy" id="68258"/>
    <lineage>
        <taxon>Bacteria</taxon>
        <taxon>Bacillati</taxon>
        <taxon>Actinomycetota</taxon>
        <taxon>Actinomycetes</taxon>
        <taxon>Kitasatosporales</taxon>
        <taxon>Streptomycetaceae</taxon>
        <taxon>Streptomyces</taxon>
    </lineage>
</organism>
<keyword evidence="5" id="KW-1185">Reference proteome</keyword>
<accession>A0ABW1GRE8</accession>
<dbReference type="InterPro" id="IPR012349">
    <property type="entry name" value="Split_barrel_FMN-bd"/>
</dbReference>
<reference evidence="5" key="1">
    <citation type="journal article" date="2019" name="Int. J. Syst. Evol. Microbiol.">
        <title>The Global Catalogue of Microorganisms (GCM) 10K type strain sequencing project: providing services to taxonomists for standard genome sequencing and annotation.</title>
        <authorList>
            <consortium name="The Broad Institute Genomics Platform"/>
            <consortium name="The Broad Institute Genome Sequencing Center for Infectious Disease"/>
            <person name="Wu L."/>
            <person name="Ma J."/>
        </authorList>
    </citation>
    <scope>NUCLEOTIDE SEQUENCE [LARGE SCALE GENOMIC DNA]</scope>
    <source>
        <strain evidence="5">JCM 4147</strain>
    </source>
</reference>
<dbReference type="PANTHER" id="PTHR30466">
    <property type="entry name" value="FLAVIN REDUCTASE"/>
    <property type="match status" value="1"/>
</dbReference>
<evidence type="ECO:0000256" key="1">
    <source>
        <dbReference type="ARBA" id="ARBA00023002"/>
    </source>
</evidence>
<dbReference type="Proteomes" id="UP001596200">
    <property type="component" value="Unassembled WGS sequence"/>
</dbReference>
<name>A0ABW1GRE8_9ACTN</name>
<evidence type="ECO:0000313" key="4">
    <source>
        <dbReference type="EMBL" id="MFC5916848.1"/>
    </source>
</evidence>
<dbReference type="SMART" id="SM00903">
    <property type="entry name" value="Flavin_Reduct"/>
    <property type="match status" value="1"/>
</dbReference>
<dbReference type="InterPro" id="IPR050268">
    <property type="entry name" value="NADH-dep_flavin_reductase"/>
</dbReference>
<sequence>MSLTTGREPTAEEYLAAARTFPTGVTVVATRYRDGTPAKTVSAFASLSLDPLLIAVAIGRHSPLIWAARASGVLSVNVLRHDQQEVADYYAAPERGRAQPPPVGLRRERTGAPVLDDCLSWFDCRLVTVTPGGDHALLIGQVVGVRTGSGPPLVHHAGRYRGLSHLTPHGTPPPRTPLPHQQGTRP</sequence>
<dbReference type="SUPFAM" id="SSF50475">
    <property type="entry name" value="FMN-binding split barrel"/>
    <property type="match status" value="1"/>
</dbReference>
<comment type="caution">
    <text evidence="4">The sequence shown here is derived from an EMBL/GenBank/DDBJ whole genome shotgun (WGS) entry which is preliminary data.</text>
</comment>
<evidence type="ECO:0000259" key="3">
    <source>
        <dbReference type="SMART" id="SM00903"/>
    </source>
</evidence>
<evidence type="ECO:0000313" key="5">
    <source>
        <dbReference type="Proteomes" id="UP001596200"/>
    </source>
</evidence>
<dbReference type="InterPro" id="IPR002563">
    <property type="entry name" value="Flavin_Rdtase-like_dom"/>
</dbReference>
<protein>
    <submittedName>
        <fullName evidence="4">Flavin reductase family protein</fullName>
    </submittedName>
</protein>
<proteinExistence type="predicted"/>
<dbReference type="Pfam" id="PF01613">
    <property type="entry name" value="Flavin_Reduct"/>
    <property type="match status" value="1"/>
</dbReference>
<dbReference type="PANTHER" id="PTHR30466:SF1">
    <property type="entry name" value="FMN REDUCTASE (NADH) RUTF"/>
    <property type="match status" value="1"/>
</dbReference>
<feature type="region of interest" description="Disordered" evidence="2">
    <location>
        <begin position="162"/>
        <end position="186"/>
    </location>
</feature>
<gene>
    <name evidence="4" type="ORF">ACFP1B_25990</name>
</gene>
<evidence type="ECO:0000256" key="2">
    <source>
        <dbReference type="SAM" id="MobiDB-lite"/>
    </source>
</evidence>
<dbReference type="Gene3D" id="2.30.110.10">
    <property type="entry name" value="Electron Transport, Fmn-binding Protein, Chain A"/>
    <property type="match status" value="1"/>
</dbReference>